<evidence type="ECO:0008006" key="5">
    <source>
        <dbReference type="Google" id="ProtNLM"/>
    </source>
</evidence>
<accession>A0A841CF79</accession>
<dbReference type="InterPro" id="IPR048399">
    <property type="entry name" value="DUF4438_C"/>
</dbReference>
<dbReference type="Gene3D" id="4.10.1180.10">
    <property type="entry name" value="tm1086 domain"/>
    <property type="match status" value="1"/>
</dbReference>
<dbReference type="Pfam" id="PF20999">
    <property type="entry name" value="DUF4438_C"/>
    <property type="match status" value="1"/>
</dbReference>
<evidence type="ECO:0000259" key="1">
    <source>
        <dbReference type="Pfam" id="PF14505"/>
    </source>
</evidence>
<dbReference type="Gene3D" id="2.40.10.170">
    <property type="match status" value="1"/>
</dbReference>
<comment type="caution">
    <text evidence="3">The sequence shown here is derived from an EMBL/GenBank/DDBJ whole genome shotgun (WGS) entry which is preliminary data.</text>
</comment>
<dbReference type="InterPro" id="IPR029433">
    <property type="entry name" value="DUF4438_N"/>
</dbReference>
<dbReference type="Proteomes" id="UP000547510">
    <property type="component" value="Unassembled WGS sequence"/>
</dbReference>
<feature type="domain" description="DUF4438" evidence="2">
    <location>
        <begin position="164"/>
        <end position="258"/>
    </location>
</feature>
<dbReference type="Gene3D" id="2.102.30.10">
    <property type="entry name" value="tm1086 (SG structure) domain"/>
    <property type="match status" value="1"/>
</dbReference>
<dbReference type="AlphaFoldDB" id="A0A841CF79"/>
<gene>
    <name evidence="3" type="ORF">FHS29_003795</name>
</gene>
<dbReference type="InterPro" id="IPR044909">
    <property type="entry name" value="TM_1086_sf"/>
</dbReference>
<keyword evidence="4" id="KW-1185">Reference proteome</keyword>
<evidence type="ECO:0000313" key="3">
    <source>
        <dbReference type="EMBL" id="MBB5957202.1"/>
    </source>
</evidence>
<proteinExistence type="predicted"/>
<organism evidence="3 4">
    <name type="scientific">Saccharothrix tamanrassetensis</name>
    <dbReference type="NCBI Taxonomy" id="1051531"/>
    <lineage>
        <taxon>Bacteria</taxon>
        <taxon>Bacillati</taxon>
        <taxon>Actinomycetota</taxon>
        <taxon>Actinomycetes</taxon>
        <taxon>Pseudonocardiales</taxon>
        <taxon>Pseudonocardiaceae</taxon>
        <taxon>Saccharothrix</taxon>
    </lineage>
</organism>
<protein>
    <recommendedName>
        <fullName evidence="5">DUF4438 domain-containing protein</fullName>
    </recommendedName>
</protein>
<dbReference type="EMBL" id="JACHJN010000005">
    <property type="protein sequence ID" value="MBB5957202.1"/>
    <property type="molecule type" value="Genomic_DNA"/>
</dbReference>
<feature type="domain" description="DUF4438" evidence="1">
    <location>
        <begin position="23"/>
        <end position="155"/>
    </location>
</feature>
<name>A0A841CF79_9PSEU</name>
<evidence type="ECO:0000259" key="2">
    <source>
        <dbReference type="Pfam" id="PF20999"/>
    </source>
</evidence>
<dbReference type="Pfam" id="PF14505">
    <property type="entry name" value="DUF4438"/>
    <property type="match status" value="1"/>
</dbReference>
<dbReference type="InterPro" id="IPR044910">
    <property type="entry name" value="TM_1086_SG_dom"/>
</dbReference>
<evidence type="ECO:0000313" key="4">
    <source>
        <dbReference type="Proteomes" id="UP000547510"/>
    </source>
</evidence>
<dbReference type="RefSeq" id="WP_184692045.1">
    <property type="nucleotide sequence ID" value="NZ_JACHJN010000005.1"/>
</dbReference>
<reference evidence="3 4" key="1">
    <citation type="submission" date="2020-08" db="EMBL/GenBank/DDBJ databases">
        <title>Genomic Encyclopedia of Type Strains, Phase III (KMG-III): the genomes of soil and plant-associated and newly described type strains.</title>
        <authorList>
            <person name="Whitman W."/>
        </authorList>
    </citation>
    <scope>NUCLEOTIDE SEQUENCE [LARGE SCALE GENOMIC DNA]</scope>
    <source>
        <strain evidence="3 4">CECT 8640</strain>
    </source>
</reference>
<sequence>MSTLVRTTLLGEVETPRLGPAPYLVDRDGAPYLPTATGGVVLGLRLGDGVFDTDADHAAPGVTLVHPDPAACHALTAFACLGNEAVVRTGDARGATGRVLGKREGRVIAVFPQDVLAQMLPADQVAIRAHGQGATAGGATAGGATAVMNVDPAVLAALDVRSARARVPSHLVGNGFGRPAHQWDLDVQVDRVDAAHWRLGDLLCIDDVDVRHNAGHRKGWLTMAVVVHAGSPLPGHGPGAMPILCGPAEDFDVHVDPTGHVGVTPELLGCPDA</sequence>